<protein>
    <recommendedName>
        <fullName evidence="3">CCHC-type domain-containing protein</fullName>
    </recommendedName>
</protein>
<evidence type="ECO:0008006" key="3">
    <source>
        <dbReference type="Google" id="ProtNLM"/>
    </source>
</evidence>
<keyword evidence="2" id="KW-1185">Reference proteome</keyword>
<gene>
    <name evidence="1" type="ORF">E3N88_17229</name>
</gene>
<accession>A0A5N6NT27</accession>
<reference evidence="1 2" key="1">
    <citation type="submission" date="2019-05" db="EMBL/GenBank/DDBJ databases">
        <title>Mikania micrantha, genome provides insights into the molecular mechanism of rapid growth.</title>
        <authorList>
            <person name="Liu B."/>
        </authorList>
    </citation>
    <scope>NUCLEOTIDE SEQUENCE [LARGE SCALE GENOMIC DNA]</scope>
    <source>
        <strain evidence="1">NLD-2019</strain>
        <tissue evidence="1">Leaf</tissue>
    </source>
</reference>
<evidence type="ECO:0000313" key="1">
    <source>
        <dbReference type="EMBL" id="KAD5317283.1"/>
    </source>
</evidence>
<proteinExistence type="predicted"/>
<evidence type="ECO:0000313" key="2">
    <source>
        <dbReference type="Proteomes" id="UP000326396"/>
    </source>
</evidence>
<organism evidence="1 2">
    <name type="scientific">Mikania micrantha</name>
    <name type="common">bitter vine</name>
    <dbReference type="NCBI Taxonomy" id="192012"/>
    <lineage>
        <taxon>Eukaryota</taxon>
        <taxon>Viridiplantae</taxon>
        <taxon>Streptophyta</taxon>
        <taxon>Embryophyta</taxon>
        <taxon>Tracheophyta</taxon>
        <taxon>Spermatophyta</taxon>
        <taxon>Magnoliopsida</taxon>
        <taxon>eudicotyledons</taxon>
        <taxon>Gunneridae</taxon>
        <taxon>Pentapetalae</taxon>
        <taxon>asterids</taxon>
        <taxon>campanulids</taxon>
        <taxon>Asterales</taxon>
        <taxon>Asteraceae</taxon>
        <taxon>Asteroideae</taxon>
        <taxon>Heliantheae alliance</taxon>
        <taxon>Eupatorieae</taxon>
        <taxon>Mikania</taxon>
    </lineage>
</organism>
<comment type="caution">
    <text evidence="1">The sequence shown here is derived from an EMBL/GenBank/DDBJ whole genome shotgun (WGS) entry which is preliminary data.</text>
</comment>
<sequence length="178" mass="19921">MSSRRQPSPPSPTQDTDPSAVALATLVTELMMTVLPGIITQVINGDENTRSFPRTITRTEELVQGETSKKRKRCRPRKSRDPVIYTEAIPLRQMAITSESESCKCYVGKSPLCASCHYHHRAEISCKQCTHCGQTNHWDHKCKFSMELVCKQNTSKFPLCATCGLHHAEGAKSADWEV</sequence>
<dbReference type="Proteomes" id="UP000326396">
    <property type="component" value="Linkage Group LG17"/>
</dbReference>
<name>A0A5N6NT27_9ASTR</name>
<dbReference type="AlphaFoldDB" id="A0A5N6NT27"/>
<dbReference type="EMBL" id="SZYD01000009">
    <property type="protein sequence ID" value="KAD5317283.1"/>
    <property type="molecule type" value="Genomic_DNA"/>
</dbReference>